<sequence>MCATQSSSSALMHQDEVLLVHGLGCQGTVWDPLRAYLDARGMICHAPTLLKAHRPKRLSELKAPAKGLDEFVSEVRSLCRASTSRTGRPPVVIGHSMGGLIAQIVAAEGLCTKAVFLAPAPPKAIPNRSPWMLWCFANVLFSGDTARFHKAWRRGARDVLLYPLSKRRQDRALRDMVYEPGQLFADMTKGIDIAPDSLRIPTLTVAAGRDRAVPATVVRRIAEYYSVSPVPSTFRMYPRSGHWLLDDPHSAELYGDLADWIEASSATVPSTVSL</sequence>
<evidence type="ECO:0000259" key="1">
    <source>
        <dbReference type="Pfam" id="PF12697"/>
    </source>
</evidence>
<evidence type="ECO:0000313" key="2">
    <source>
        <dbReference type="EMBL" id="AEI93660.1"/>
    </source>
</evidence>
<feature type="domain" description="AB hydrolase-1" evidence="1">
    <location>
        <begin position="17"/>
        <end position="249"/>
    </location>
</feature>
<gene>
    <name evidence="2" type="ordered locus">RLO149_c016680</name>
</gene>
<name>F7ZHQ0_ROSLO</name>
<proteinExistence type="predicted"/>
<dbReference type="eggNOG" id="COG2267">
    <property type="taxonomic scope" value="Bacteria"/>
</dbReference>
<accession>F7ZHQ0</accession>
<dbReference type="AlphaFoldDB" id="F7ZHQ0"/>
<protein>
    <recommendedName>
        <fullName evidence="1">AB hydrolase-1 domain-containing protein</fullName>
    </recommendedName>
</protein>
<reference evidence="2 3" key="1">
    <citation type="journal article" date="2011" name="BMC Genomics">
        <title>Comparative genome analysis and genome-guided physiological analysis of Roseobacter litoralis.</title>
        <authorList>
            <person name="Kalhoefer D."/>
            <person name="Thole S."/>
            <person name="Voget S."/>
            <person name="Lehmann R."/>
            <person name="Liesegang H."/>
            <person name="Wollher A."/>
            <person name="Daniel R."/>
            <person name="Simon M."/>
            <person name="Brinkhoff T."/>
        </authorList>
    </citation>
    <scope>NUCLEOTIDE SEQUENCE [LARGE SCALE GENOMIC DNA]</scope>
    <source>
        <strain evidence="3">ATCC 49566 / DSM 6996 / JCM 21268 / NBRC 15278 / OCh 149</strain>
    </source>
</reference>
<organism evidence="2 3">
    <name type="scientific">Roseobacter litoralis (strain ATCC 49566 / DSM 6996 / JCM 21268 / NBRC 15278 / OCh 149)</name>
    <dbReference type="NCBI Taxonomy" id="391595"/>
    <lineage>
        <taxon>Bacteria</taxon>
        <taxon>Pseudomonadati</taxon>
        <taxon>Pseudomonadota</taxon>
        <taxon>Alphaproteobacteria</taxon>
        <taxon>Rhodobacterales</taxon>
        <taxon>Roseobacteraceae</taxon>
        <taxon>Roseobacter</taxon>
    </lineage>
</organism>
<dbReference type="Pfam" id="PF12697">
    <property type="entry name" value="Abhydrolase_6"/>
    <property type="match status" value="1"/>
</dbReference>
<evidence type="ECO:0000313" key="3">
    <source>
        <dbReference type="Proteomes" id="UP000001353"/>
    </source>
</evidence>
<dbReference type="EMBL" id="CP002623">
    <property type="protein sequence ID" value="AEI93660.1"/>
    <property type="molecule type" value="Genomic_DNA"/>
</dbReference>
<dbReference type="STRING" id="391595.RLO149_c016680"/>
<dbReference type="KEGG" id="rli:RLO149_c016680"/>
<dbReference type="SUPFAM" id="SSF53474">
    <property type="entry name" value="alpha/beta-Hydrolases"/>
    <property type="match status" value="1"/>
</dbReference>
<dbReference type="HOGENOM" id="CLU_051715_3_0_5"/>
<dbReference type="Gene3D" id="3.40.50.1820">
    <property type="entry name" value="alpha/beta hydrolase"/>
    <property type="match status" value="1"/>
</dbReference>
<keyword evidence="3" id="KW-1185">Reference proteome</keyword>
<dbReference type="InterPro" id="IPR000073">
    <property type="entry name" value="AB_hydrolase_1"/>
</dbReference>
<dbReference type="InterPro" id="IPR029058">
    <property type="entry name" value="AB_hydrolase_fold"/>
</dbReference>
<dbReference type="Proteomes" id="UP000001353">
    <property type="component" value="Chromosome"/>
</dbReference>